<accession>A0A916J675</accession>
<dbReference type="AlphaFoldDB" id="A0A916J675"/>
<evidence type="ECO:0000313" key="3">
    <source>
        <dbReference type="Proteomes" id="UP000742786"/>
    </source>
</evidence>
<organism evidence="2 3">
    <name type="scientific">Georgfuchsia toluolica</name>
    <dbReference type="NCBI Taxonomy" id="424218"/>
    <lineage>
        <taxon>Bacteria</taxon>
        <taxon>Pseudomonadati</taxon>
        <taxon>Pseudomonadota</taxon>
        <taxon>Betaproteobacteria</taxon>
        <taxon>Nitrosomonadales</taxon>
        <taxon>Sterolibacteriaceae</taxon>
        <taxon>Georgfuchsia</taxon>
    </lineage>
</organism>
<gene>
    <name evidence="2" type="ORF">GTOL_11043</name>
</gene>
<proteinExistence type="predicted"/>
<feature type="region of interest" description="Disordered" evidence="1">
    <location>
        <begin position="17"/>
        <end position="56"/>
    </location>
</feature>
<dbReference type="Proteomes" id="UP000742786">
    <property type="component" value="Unassembled WGS sequence"/>
</dbReference>
<dbReference type="InterPro" id="IPR021327">
    <property type="entry name" value="DUF2934"/>
</dbReference>
<name>A0A916J675_9PROT</name>
<evidence type="ECO:0008006" key="4">
    <source>
        <dbReference type="Google" id="ProtNLM"/>
    </source>
</evidence>
<evidence type="ECO:0000256" key="1">
    <source>
        <dbReference type="SAM" id="MobiDB-lite"/>
    </source>
</evidence>
<reference evidence="2" key="1">
    <citation type="submission" date="2021-04" db="EMBL/GenBank/DDBJ databases">
        <authorList>
            <person name="Hornung B."/>
        </authorList>
    </citation>
    <scope>NUCLEOTIDE SEQUENCE</scope>
    <source>
        <strain evidence="2">G5G6</strain>
    </source>
</reference>
<dbReference type="RefSeq" id="WP_220635156.1">
    <property type="nucleotide sequence ID" value="NZ_CAJQUM010000001.1"/>
</dbReference>
<sequence length="99" mass="10848">MSASVVTPAVKPATILHSGKPMQKTRAKASKSGKAIEKPGNMVTKQSKTRKANGALSDAERRNYVEVAAYYIAQRRGFRGGSELEDWIQAELDIDRLSK</sequence>
<protein>
    <recommendedName>
        <fullName evidence="4">DUF2934 domain-containing protein</fullName>
    </recommendedName>
</protein>
<comment type="caution">
    <text evidence="2">The sequence shown here is derived from an EMBL/GenBank/DDBJ whole genome shotgun (WGS) entry which is preliminary data.</text>
</comment>
<dbReference type="Pfam" id="PF11154">
    <property type="entry name" value="DUF2934"/>
    <property type="match status" value="1"/>
</dbReference>
<evidence type="ECO:0000313" key="2">
    <source>
        <dbReference type="EMBL" id="CAG4883161.1"/>
    </source>
</evidence>
<dbReference type="EMBL" id="CAJQUM010000001">
    <property type="protein sequence ID" value="CAG4883161.1"/>
    <property type="molecule type" value="Genomic_DNA"/>
</dbReference>
<keyword evidence="3" id="KW-1185">Reference proteome</keyword>